<dbReference type="Pfam" id="PF05327">
    <property type="entry name" value="RRN3"/>
    <property type="match status" value="1"/>
</dbReference>
<evidence type="ECO:0008006" key="5">
    <source>
        <dbReference type="Google" id="ProtNLM"/>
    </source>
</evidence>
<name>F4RDR5_MELLP</name>
<dbReference type="GO" id="GO:0001181">
    <property type="term" value="F:RNA polymerase I general transcription initiation factor activity"/>
    <property type="evidence" value="ECO:0007669"/>
    <property type="project" value="EnsemblFungi"/>
</dbReference>
<dbReference type="OrthoDB" id="26970at2759"/>
<dbReference type="Proteomes" id="UP000001072">
    <property type="component" value="Unassembled WGS sequence"/>
</dbReference>
<dbReference type="GO" id="GO:0006361">
    <property type="term" value="P:transcription initiation at RNA polymerase I promoter"/>
    <property type="evidence" value="ECO:0007669"/>
    <property type="project" value="EnsemblFungi"/>
</dbReference>
<dbReference type="FunCoup" id="F4RDR5">
    <property type="interactions" value="453"/>
</dbReference>
<comment type="similarity">
    <text evidence="1">Belongs to the RRN3 family.</text>
</comment>
<evidence type="ECO:0000256" key="2">
    <source>
        <dbReference type="SAM" id="MobiDB-lite"/>
    </source>
</evidence>
<dbReference type="PANTHER" id="PTHR12790">
    <property type="entry name" value="TRANSCRIPTION INITIATION FACTOR IA RRN3"/>
    <property type="match status" value="1"/>
</dbReference>
<dbReference type="GeneID" id="18927387"/>
<keyword evidence="4" id="KW-1185">Reference proteome</keyword>
<dbReference type="AlphaFoldDB" id="F4RDR5"/>
<dbReference type="HOGENOM" id="CLU_010579_0_0_1"/>
<evidence type="ECO:0000256" key="1">
    <source>
        <dbReference type="ARBA" id="ARBA00010098"/>
    </source>
</evidence>
<gene>
    <name evidence="3" type="ORF">MELLADRAFT_34470</name>
</gene>
<organism evidence="4">
    <name type="scientific">Melampsora larici-populina (strain 98AG31 / pathotype 3-4-7)</name>
    <name type="common">Poplar leaf rust fungus</name>
    <dbReference type="NCBI Taxonomy" id="747676"/>
    <lineage>
        <taxon>Eukaryota</taxon>
        <taxon>Fungi</taxon>
        <taxon>Dikarya</taxon>
        <taxon>Basidiomycota</taxon>
        <taxon>Pucciniomycotina</taxon>
        <taxon>Pucciniomycetes</taxon>
        <taxon>Pucciniales</taxon>
        <taxon>Melampsoraceae</taxon>
        <taxon>Melampsora</taxon>
    </lineage>
</organism>
<proteinExistence type="inferred from homology"/>
<evidence type="ECO:0000313" key="4">
    <source>
        <dbReference type="Proteomes" id="UP000001072"/>
    </source>
</evidence>
<feature type="non-terminal residue" evidence="3">
    <location>
        <position position="1"/>
    </location>
</feature>
<evidence type="ECO:0000313" key="3">
    <source>
        <dbReference type="EMBL" id="EGG09445.1"/>
    </source>
</evidence>
<sequence length="511" mass="58107">APSISRIQRWLTTLTSVVSKLDRTHSVLVNKVLSLPWTVMDDQFVAVYSRFVHGLVSARSEWIHLVVEKVVQGLHYLLPKEITRRLIYQRLHSLLRSILRLVPTLPSILWPILESSYPNKRENRDAHTCYTANLLKITTYCDELMEQIVKLTIDRCVKLDVEIQVEVEDWEDDDEPEPEDDAELDAGECLELDDLSSDDGQSSDENEPTNAPSPASIRKVKELAAKLDGILRCILDHLHAAPEPRFQAEKELFFDVLLSSFESCILRTQRTRHTQFVIFWYASVHPDFADSLLATLVECALYAYDDSTHPIVTRVASLGYIASLVSRARYIDKQTTRHVVSLLCARLEAGLVGEGNGNSYALWYSIAQAVFYIFCFRWKDLLVGEDEEIEDEDSLSPGKQVGRWLTGLKVLERAVSSHLNPLKACAPTVVSQFAKVAHQTNFIYCYNILRSNDRSGLNSSGKSRMDSFFPFDPCRLPLTLVYLEKIYRVWEGAPGDAEDGDEEDEDDEDED</sequence>
<accession>F4RDR5</accession>
<dbReference type="eggNOG" id="KOG2434">
    <property type="taxonomic scope" value="Eukaryota"/>
</dbReference>
<dbReference type="GO" id="GO:0001042">
    <property type="term" value="F:RNA polymerase I core binding"/>
    <property type="evidence" value="ECO:0007669"/>
    <property type="project" value="TreeGrafter"/>
</dbReference>
<dbReference type="EMBL" id="GL883097">
    <property type="protein sequence ID" value="EGG09445.1"/>
    <property type="molecule type" value="Genomic_DNA"/>
</dbReference>
<protein>
    <recommendedName>
        <fullName evidence="5">RNA polymerase I-specific transcription initiation factor RRN3</fullName>
    </recommendedName>
</protein>
<feature type="compositionally biased region" description="Acidic residues" evidence="2">
    <location>
        <begin position="195"/>
        <end position="207"/>
    </location>
</feature>
<dbReference type="InParanoid" id="F4RDR5"/>
<dbReference type="PANTHER" id="PTHR12790:SF0">
    <property type="entry name" value="RNA POLYMERASE I-SPECIFIC TRANSCRIPTION INITIATION FACTOR RRN3-RELATED"/>
    <property type="match status" value="1"/>
</dbReference>
<dbReference type="RefSeq" id="XP_007407172.1">
    <property type="nucleotide sequence ID" value="XM_007407110.1"/>
</dbReference>
<dbReference type="VEuPathDB" id="FungiDB:MELLADRAFT_34470"/>
<dbReference type="KEGG" id="mlr:MELLADRAFT_34470"/>
<dbReference type="STRING" id="747676.F4RDR5"/>
<dbReference type="InterPro" id="IPR007991">
    <property type="entry name" value="RNA_pol_I_trans_ini_fac_RRN3"/>
</dbReference>
<feature type="region of interest" description="Disordered" evidence="2">
    <location>
        <begin position="195"/>
        <end position="215"/>
    </location>
</feature>
<dbReference type="GO" id="GO:0005634">
    <property type="term" value="C:nucleus"/>
    <property type="evidence" value="ECO:0007669"/>
    <property type="project" value="TreeGrafter"/>
</dbReference>
<reference evidence="4" key="1">
    <citation type="journal article" date="2011" name="Proc. Natl. Acad. Sci. U.S.A.">
        <title>Obligate biotrophy features unraveled by the genomic analysis of rust fungi.</title>
        <authorList>
            <person name="Duplessis S."/>
            <person name="Cuomo C.A."/>
            <person name="Lin Y.-C."/>
            <person name="Aerts A."/>
            <person name="Tisserant E."/>
            <person name="Veneault-Fourrey C."/>
            <person name="Joly D.L."/>
            <person name="Hacquard S."/>
            <person name="Amselem J."/>
            <person name="Cantarel B.L."/>
            <person name="Chiu R."/>
            <person name="Coutinho P.M."/>
            <person name="Feau N."/>
            <person name="Field M."/>
            <person name="Frey P."/>
            <person name="Gelhaye E."/>
            <person name="Goldberg J."/>
            <person name="Grabherr M.G."/>
            <person name="Kodira C.D."/>
            <person name="Kohler A."/>
            <person name="Kuees U."/>
            <person name="Lindquist E.A."/>
            <person name="Lucas S.M."/>
            <person name="Mago R."/>
            <person name="Mauceli E."/>
            <person name="Morin E."/>
            <person name="Murat C."/>
            <person name="Pangilinan J.L."/>
            <person name="Park R."/>
            <person name="Pearson M."/>
            <person name="Quesneville H."/>
            <person name="Rouhier N."/>
            <person name="Sakthikumar S."/>
            <person name="Salamov A.A."/>
            <person name="Schmutz J."/>
            <person name="Selles B."/>
            <person name="Shapiro H."/>
            <person name="Tanguay P."/>
            <person name="Tuskan G.A."/>
            <person name="Henrissat B."/>
            <person name="Van de Peer Y."/>
            <person name="Rouze P."/>
            <person name="Ellis J.G."/>
            <person name="Dodds P.N."/>
            <person name="Schein J.E."/>
            <person name="Zhong S."/>
            <person name="Hamelin R.C."/>
            <person name="Grigoriev I.V."/>
            <person name="Szabo L.J."/>
            <person name="Martin F."/>
        </authorList>
    </citation>
    <scope>NUCLEOTIDE SEQUENCE [LARGE SCALE GENOMIC DNA]</scope>
    <source>
        <strain evidence="4">98AG31 / pathotype 3-4-7</strain>
    </source>
</reference>